<comment type="caution">
    <text evidence="2">The sequence shown here is derived from an EMBL/GenBank/DDBJ whole genome shotgun (WGS) entry which is preliminary data.</text>
</comment>
<dbReference type="Proteomes" id="UP001234178">
    <property type="component" value="Unassembled WGS sequence"/>
</dbReference>
<reference evidence="2 3" key="1">
    <citation type="journal article" date="2023" name="Nucleic Acids Res.">
        <title>The hologenome of Daphnia magna reveals possible DNA methylation and microbiome-mediated evolution of the host genome.</title>
        <authorList>
            <person name="Chaturvedi A."/>
            <person name="Li X."/>
            <person name="Dhandapani V."/>
            <person name="Marshall H."/>
            <person name="Kissane S."/>
            <person name="Cuenca-Cambronero M."/>
            <person name="Asole G."/>
            <person name="Calvet F."/>
            <person name="Ruiz-Romero M."/>
            <person name="Marangio P."/>
            <person name="Guigo R."/>
            <person name="Rago D."/>
            <person name="Mirbahai L."/>
            <person name="Eastwood N."/>
            <person name="Colbourne J.K."/>
            <person name="Zhou J."/>
            <person name="Mallon E."/>
            <person name="Orsini L."/>
        </authorList>
    </citation>
    <scope>NUCLEOTIDE SEQUENCE [LARGE SCALE GENOMIC DNA]</scope>
    <source>
        <strain evidence="2">LRV0_1</strain>
    </source>
</reference>
<dbReference type="EMBL" id="JAOYFB010000038">
    <property type="protein sequence ID" value="KAK4027603.1"/>
    <property type="molecule type" value="Genomic_DNA"/>
</dbReference>
<feature type="compositionally biased region" description="Polar residues" evidence="1">
    <location>
        <begin position="112"/>
        <end position="128"/>
    </location>
</feature>
<evidence type="ECO:0000313" key="2">
    <source>
        <dbReference type="EMBL" id="KAK4027603.1"/>
    </source>
</evidence>
<evidence type="ECO:0000313" key="3">
    <source>
        <dbReference type="Proteomes" id="UP001234178"/>
    </source>
</evidence>
<proteinExistence type="predicted"/>
<keyword evidence="3" id="KW-1185">Reference proteome</keyword>
<evidence type="ECO:0000256" key="1">
    <source>
        <dbReference type="SAM" id="MobiDB-lite"/>
    </source>
</evidence>
<name>A0ABR0AR48_9CRUS</name>
<protein>
    <submittedName>
        <fullName evidence="2">Uncharacterized protein</fullName>
    </submittedName>
</protein>
<organism evidence="2 3">
    <name type="scientific">Daphnia magna</name>
    <dbReference type="NCBI Taxonomy" id="35525"/>
    <lineage>
        <taxon>Eukaryota</taxon>
        <taxon>Metazoa</taxon>
        <taxon>Ecdysozoa</taxon>
        <taxon>Arthropoda</taxon>
        <taxon>Crustacea</taxon>
        <taxon>Branchiopoda</taxon>
        <taxon>Diplostraca</taxon>
        <taxon>Cladocera</taxon>
        <taxon>Anomopoda</taxon>
        <taxon>Daphniidae</taxon>
        <taxon>Daphnia</taxon>
    </lineage>
</organism>
<sequence>MWKLKVQAITKHLLSEFCDDRPAGFSSTSKTKNGVLTKRNPFAECNTANHQPLVTSKAFKIGVCNTSCPHDQLMVDANPGFEFVSQDTTSSTRDELNLATYIVTRVVLEQEQTNTTSDDLNSKQLFNSNKRDNHY</sequence>
<feature type="region of interest" description="Disordered" evidence="1">
    <location>
        <begin position="112"/>
        <end position="135"/>
    </location>
</feature>
<gene>
    <name evidence="2" type="ORF">OUZ56_016651</name>
</gene>
<accession>A0ABR0AR48</accession>